<feature type="chain" id="PRO_5040848309" evidence="3">
    <location>
        <begin position="20"/>
        <end position="649"/>
    </location>
</feature>
<dbReference type="OrthoDB" id="5427350at2759"/>
<dbReference type="Pfam" id="PF14269">
    <property type="entry name" value="Arylsulfotran_2"/>
    <property type="match status" value="1"/>
</dbReference>
<dbReference type="AlphaFoldDB" id="A0A9W9VTJ4"/>
<dbReference type="SUPFAM" id="SSF63829">
    <property type="entry name" value="Calcium-dependent phosphotriesterase"/>
    <property type="match status" value="1"/>
</dbReference>
<protein>
    <submittedName>
        <fullName evidence="4">Arylsulfotransferase</fullName>
    </submittedName>
</protein>
<dbReference type="Proteomes" id="UP001147782">
    <property type="component" value="Unassembled WGS sequence"/>
</dbReference>
<dbReference type="InterPro" id="IPR053143">
    <property type="entry name" value="Arylsulfate_ST"/>
</dbReference>
<keyword evidence="2" id="KW-0812">Transmembrane</keyword>
<organism evidence="4 5">
    <name type="scientific">Penicillium cataractarum</name>
    <dbReference type="NCBI Taxonomy" id="2100454"/>
    <lineage>
        <taxon>Eukaryota</taxon>
        <taxon>Fungi</taxon>
        <taxon>Dikarya</taxon>
        <taxon>Ascomycota</taxon>
        <taxon>Pezizomycotina</taxon>
        <taxon>Eurotiomycetes</taxon>
        <taxon>Eurotiomycetidae</taxon>
        <taxon>Eurotiales</taxon>
        <taxon>Aspergillaceae</taxon>
        <taxon>Penicillium</taxon>
    </lineage>
</organism>
<dbReference type="PANTHER" id="PTHR35340">
    <property type="entry name" value="PQQ ENZYME REPEAT PROTEIN-RELATED"/>
    <property type="match status" value="1"/>
</dbReference>
<gene>
    <name evidence="4" type="ORF">N7496_000136</name>
</gene>
<keyword evidence="5" id="KW-1185">Reference proteome</keyword>
<evidence type="ECO:0000256" key="2">
    <source>
        <dbReference type="SAM" id="Phobius"/>
    </source>
</evidence>
<evidence type="ECO:0000313" key="5">
    <source>
        <dbReference type="Proteomes" id="UP001147782"/>
    </source>
</evidence>
<dbReference type="RefSeq" id="XP_056559796.1">
    <property type="nucleotide sequence ID" value="XM_056693067.1"/>
</dbReference>
<keyword evidence="2" id="KW-0472">Membrane</keyword>
<feature type="signal peptide" evidence="3">
    <location>
        <begin position="1"/>
        <end position="19"/>
    </location>
</feature>
<accession>A0A9W9VTJ4</accession>
<evidence type="ECO:0000313" key="4">
    <source>
        <dbReference type="EMBL" id="KAJ5389068.1"/>
    </source>
</evidence>
<evidence type="ECO:0000256" key="1">
    <source>
        <dbReference type="SAM" id="MobiDB-lite"/>
    </source>
</evidence>
<evidence type="ECO:0000256" key="3">
    <source>
        <dbReference type="SAM" id="SignalP"/>
    </source>
</evidence>
<feature type="compositionally biased region" description="Acidic residues" evidence="1">
    <location>
        <begin position="596"/>
        <end position="612"/>
    </location>
</feature>
<keyword evidence="3" id="KW-0732">Signal</keyword>
<feature type="transmembrane region" description="Helical" evidence="2">
    <location>
        <begin position="558"/>
        <end position="580"/>
    </location>
</feature>
<reference evidence="4" key="1">
    <citation type="submission" date="2022-11" db="EMBL/GenBank/DDBJ databases">
        <authorList>
            <person name="Petersen C."/>
        </authorList>
    </citation>
    <scope>NUCLEOTIDE SEQUENCE</scope>
    <source>
        <strain evidence="4">IBT 29864</strain>
    </source>
</reference>
<dbReference type="InterPro" id="IPR039535">
    <property type="entry name" value="ASST-like"/>
</dbReference>
<sequence length="649" mass="72522">MILSLACVCLAAFVWEVRGDFVSVNYHKYNNGDFGHRPHLEFHSSREYSPVLQVNIWDQDAISKEGSHIFLRHDGNESSPLSSPLILDANDLSAVFMNRSFQNVFGTRVQENFGKKYLTFWEGDKGDGIGDGYGLAYDDTYRLVYKISAQNIRVHSDLHEFAFTGNGTALVTGVNKIRVRGANYKGWNLPFEFEILDGIIQEIDLETNEVLFDWRALDHVNPLDSYEGRGLGWDAYHLNSIEKTQAGNYLVSMRHIHSIILIDGKTGEIIWSLGGNKNDFVELPPLKGAESAQPALSMRWQHHARFVPGTNETQMTLFDNHVKETSHGECDTDCSRGLHIAIDDTVSPPTVRLLQEFQHPSKLQAQSQGSVQVLAPTFNDLGNVFVGWGRCPTFTEHNATGETVMDVQFSPWHSLDVPDALDNYRAYKMDWSATPWWDPEIAARKNWKGELVIYVSWNGATEVASWAIRGAAGDLRVNKGEILAKSRRTGFETKLMIGETVWRYLWAEAIDRDGNVLRSSEVVDLDTAELPVASDLYGESNSGIPDLNQPEALSRTGFILIATGSGVLSVVMLAGGVILWHRYKNYSRLSPGDFVLDTDEESEDDNDHDDNNEPGNGEGIALGEPGSVYFQSRQDKASYSRLLSAVDGY</sequence>
<feature type="region of interest" description="Disordered" evidence="1">
    <location>
        <begin position="594"/>
        <end position="625"/>
    </location>
</feature>
<comment type="caution">
    <text evidence="4">The sequence shown here is derived from an EMBL/GenBank/DDBJ whole genome shotgun (WGS) entry which is preliminary data.</text>
</comment>
<name>A0A9W9VTJ4_9EURO</name>
<dbReference type="EMBL" id="JAPZBS010000001">
    <property type="protein sequence ID" value="KAJ5389068.1"/>
    <property type="molecule type" value="Genomic_DNA"/>
</dbReference>
<dbReference type="PANTHER" id="PTHR35340:SF5">
    <property type="entry name" value="ASST-DOMAIN-CONTAINING PROTEIN"/>
    <property type="match status" value="1"/>
</dbReference>
<dbReference type="GeneID" id="81432244"/>
<reference evidence="4" key="2">
    <citation type="journal article" date="2023" name="IMA Fungus">
        <title>Comparative genomic study of the Penicillium genus elucidates a diverse pangenome and 15 lateral gene transfer events.</title>
        <authorList>
            <person name="Petersen C."/>
            <person name="Sorensen T."/>
            <person name="Nielsen M.R."/>
            <person name="Sondergaard T.E."/>
            <person name="Sorensen J.L."/>
            <person name="Fitzpatrick D.A."/>
            <person name="Frisvad J.C."/>
            <person name="Nielsen K.L."/>
        </authorList>
    </citation>
    <scope>NUCLEOTIDE SEQUENCE</scope>
    <source>
        <strain evidence="4">IBT 29864</strain>
    </source>
</reference>
<keyword evidence="2" id="KW-1133">Transmembrane helix</keyword>
<proteinExistence type="predicted"/>